<proteinExistence type="inferred from homology"/>
<gene>
    <name evidence="11" type="ORF">prwr041_16010</name>
</gene>
<protein>
    <submittedName>
        <fullName evidence="11">Flagellar motor protein MotA</fullName>
    </submittedName>
</protein>
<feature type="transmembrane region" description="Helical" evidence="9">
    <location>
        <begin position="62"/>
        <end position="83"/>
    </location>
</feature>
<keyword evidence="11" id="KW-0969">Cilium</keyword>
<accession>A0ABN6EMS8</accession>
<dbReference type="PANTHER" id="PTHR30625:SF15">
    <property type="entry name" value="BIOPOLYMER TRANSPORT PROTEIN EXBB"/>
    <property type="match status" value="1"/>
</dbReference>
<keyword evidence="11" id="KW-0966">Cell projection</keyword>
<evidence type="ECO:0000256" key="7">
    <source>
        <dbReference type="ARBA" id="ARBA00023136"/>
    </source>
</evidence>
<comment type="subcellular location">
    <subcellularLocation>
        <location evidence="1">Cell membrane</location>
        <topology evidence="1">Multi-pass membrane protein</topology>
    </subcellularLocation>
    <subcellularLocation>
        <location evidence="8">Membrane</location>
        <topology evidence="8">Multi-pass membrane protein</topology>
    </subcellularLocation>
</comment>
<evidence type="ECO:0000256" key="9">
    <source>
        <dbReference type="SAM" id="Phobius"/>
    </source>
</evidence>
<feature type="transmembrane region" description="Helical" evidence="9">
    <location>
        <begin position="227"/>
        <end position="248"/>
    </location>
</feature>
<evidence type="ECO:0000313" key="12">
    <source>
        <dbReference type="Proteomes" id="UP001319045"/>
    </source>
</evidence>
<keyword evidence="3" id="KW-1003">Cell membrane</keyword>
<dbReference type="InterPro" id="IPR002898">
    <property type="entry name" value="MotA_ExbB_proton_chnl"/>
</dbReference>
<name>A0ABN6EMS8_9BACT</name>
<dbReference type="InterPro" id="IPR050790">
    <property type="entry name" value="ExbB/TolQ_transport"/>
</dbReference>
<keyword evidence="4 9" id="KW-0812">Transmembrane</keyword>
<dbReference type="Pfam" id="PF01618">
    <property type="entry name" value="MotA_ExbB"/>
    <property type="match status" value="1"/>
</dbReference>
<dbReference type="Proteomes" id="UP001319045">
    <property type="component" value="Chromosome"/>
</dbReference>
<organism evidence="11 12">
    <name type="scientific">Prevotella herbatica</name>
    <dbReference type="NCBI Taxonomy" id="2801997"/>
    <lineage>
        <taxon>Bacteria</taxon>
        <taxon>Pseudomonadati</taxon>
        <taxon>Bacteroidota</taxon>
        <taxon>Bacteroidia</taxon>
        <taxon>Bacteroidales</taxon>
        <taxon>Prevotellaceae</taxon>
        <taxon>Prevotella</taxon>
    </lineage>
</organism>
<keyword evidence="2 8" id="KW-0813">Transport</keyword>
<evidence type="ECO:0000313" key="11">
    <source>
        <dbReference type="EMBL" id="BCS85708.1"/>
    </source>
</evidence>
<evidence type="ECO:0000256" key="1">
    <source>
        <dbReference type="ARBA" id="ARBA00004651"/>
    </source>
</evidence>
<dbReference type="PANTHER" id="PTHR30625">
    <property type="entry name" value="PROTEIN TOLQ"/>
    <property type="match status" value="1"/>
</dbReference>
<feature type="domain" description="MotA/TolQ/ExbB proton channel" evidence="10">
    <location>
        <begin position="149"/>
        <end position="259"/>
    </location>
</feature>
<dbReference type="RefSeq" id="WP_207153339.1">
    <property type="nucleotide sequence ID" value="NZ_AP024484.1"/>
</dbReference>
<evidence type="ECO:0000259" key="10">
    <source>
        <dbReference type="Pfam" id="PF01618"/>
    </source>
</evidence>
<evidence type="ECO:0000256" key="5">
    <source>
        <dbReference type="ARBA" id="ARBA00022927"/>
    </source>
</evidence>
<keyword evidence="6 9" id="KW-1133">Transmembrane helix</keyword>
<keyword evidence="5 8" id="KW-0653">Protein transport</keyword>
<feature type="transmembrane region" description="Helical" evidence="9">
    <location>
        <begin position="182"/>
        <end position="207"/>
    </location>
</feature>
<sequence length="278" mass="29380">MATTQKTASPKKSEGFQGVRGAFWIIVVCGIIAFTLFNLWFGNPMHFQDGVAKTTPADVWGTIFKGGVIVPVIHTLLLSVLAMSIERALALKTAFGKGSLPKFVANIKSALNANDFAKAQQLCDKQKGSVANVVSASLNAYKEMESGANATLKKSQKVSKIQQAHEEATQLEMPTLTMNLPIVATIVTLGTLTGLLGTVVGMIRSFSALSAGGGADSAALSAGISEALINTAFGIGTSWCAVVSYNYFTNKVDKLTYALDEVGYSIAQTYEANHTEEA</sequence>
<keyword evidence="11" id="KW-0282">Flagellum</keyword>
<evidence type="ECO:0000256" key="6">
    <source>
        <dbReference type="ARBA" id="ARBA00022989"/>
    </source>
</evidence>
<reference evidence="11 12" key="1">
    <citation type="journal article" date="2022" name="Int. J. Syst. Evol. Microbiol.">
        <title>Prevotella herbatica sp. nov., a plant polysaccharide-decomposing anaerobic bacterium isolated from a methanogenic reactor.</title>
        <authorList>
            <person name="Uek A."/>
            <person name="Tonouchi A."/>
            <person name="Kaku N."/>
            <person name="Ueki K."/>
        </authorList>
    </citation>
    <scope>NUCLEOTIDE SEQUENCE [LARGE SCALE GENOMIC DNA]</scope>
    <source>
        <strain evidence="11 12">WR041</strain>
    </source>
</reference>
<evidence type="ECO:0000256" key="8">
    <source>
        <dbReference type="RuleBase" id="RU004057"/>
    </source>
</evidence>
<evidence type="ECO:0000256" key="4">
    <source>
        <dbReference type="ARBA" id="ARBA00022692"/>
    </source>
</evidence>
<evidence type="ECO:0000256" key="2">
    <source>
        <dbReference type="ARBA" id="ARBA00022448"/>
    </source>
</evidence>
<evidence type="ECO:0000256" key="3">
    <source>
        <dbReference type="ARBA" id="ARBA00022475"/>
    </source>
</evidence>
<dbReference type="EMBL" id="AP024484">
    <property type="protein sequence ID" value="BCS85708.1"/>
    <property type="molecule type" value="Genomic_DNA"/>
</dbReference>
<keyword evidence="12" id="KW-1185">Reference proteome</keyword>
<feature type="transmembrane region" description="Helical" evidence="9">
    <location>
        <begin position="21"/>
        <end position="42"/>
    </location>
</feature>
<keyword evidence="7 9" id="KW-0472">Membrane</keyword>
<comment type="similarity">
    <text evidence="8">Belongs to the exbB/tolQ family.</text>
</comment>